<evidence type="ECO:0000313" key="1">
    <source>
        <dbReference type="EMBL" id="VVC04149.1"/>
    </source>
</evidence>
<sequence length="118" mass="13381">MQSIEAFLSLLFFITILIPILPNTEQPDHSLYQIQLAEDVWRVLYLRGDFQSLSELGRPKIESDLGIIGNQTSLCFFIEGIEYTNCRSGEPHKKLVSISKTIIFNGALKKTTFSISSR</sequence>
<name>A0A5E4LRW0_9ARCH</name>
<gene>
    <name evidence="1" type="ORF">LFW2832_00767</name>
</gene>
<evidence type="ECO:0000313" key="2">
    <source>
        <dbReference type="Proteomes" id="UP000789941"/>
    </source>
</evidence>
<accession>A0A5E4LRW0</accession>
<reference evidence="1 2" key="1">
    <citation type="submission" date="2019-08" db="EMBL/GenBank/DDBJ databases">
        <authorList>
            <person name="Vazquez-Campos X."/>
        </authorList>
    </citation>
    <scope>NUCLEOTIDE SEQUENCE [LARGE SCALE GENOMIC DNA]</scope>
    <source>
        <strain evidence="1">LFW-283_2</strain>
    </source>
</reference>
<comment type="caution">
    <text evidence="1">The sequence shown here is derived from an EMBL/GenBank/DDBJ whole genome shotgun (WGS) entry which is preliminary data.</text>
</comment>
<organism evidence="1 2">
    <name type="scientific">Candidatus Bilamarchaeum dharawalense</name>
    <dbReference type="NCBI Taxonomy" id="2885759"/>
    <lineage>
        <taxon>Archaea</taxon>
        <taxon>Candidatus Micrarchaeota</taxon>
        <taxon>Candidatus Micrarchaeia</taxon>
        <taxon>Candidatus Anstonellales</taxon>
        <taxon>Candidatus Bilamarchaeaceae</taxon>
        <taxon>Candidatus Bilamarchaeum</taxon>
    </lineage>
</organism>
<dbReference type="Proteomes" id="UP000789941">
    <property type="component" value="Unassembled WGS sequence"/>
</dbReference>
<dbReference type="AlphaFoldDB" id="A0A5E4LRW0"/>
<proteinExistence type="predicted"/>
<protein>
    <submittedName>
        <fullName evidence="1">Uncharacterized protein</fullName>
    </submittedName>
</protein>
<dbReference type="EMBL" id="CABMJJ010000009">
    <property type="protein sequence ID" value="VVC04149.1"/>
    <property type="molecule type" value="Genomic_DNA"/>
</dbReference>